<organism evidence="1 2">
    <name type="scientific">Candidatus Electrothrix marina</name>
    <dbReference type="NCBI Taxonomy" id="1859130"/>
    <lineage>
        <taxon>Bacteria</taxon>
        <taxon>Pseudomonadati</taxon>
        <taxon>Thermodesulfobacteriota</taxon>
        <taxon>Desulfobulbia</taxon>
        <taxon>Desulfobulbales</taxon>
        <taxon>Desulfobulbaceae</taxon>
        <taxon>Candidatus Electrothrix</taxon>
    </lineage>
</organism>
<dbReference type="EMBL" id="MTKS01000142">
    <property type="protein sequence ID" value="RWX51406.1"/>
    <property type="molecule type" value="Genomic_DNA"/>
</dbReference>
<name>A0A444JE88_9BACT</name>
<evidence type="ECO:0000313" key="1">
    <source>
        <dbReference type="EMBL" id="RWX51406.1"/>
    </source>
</evidence>
<gene>
    <name evidence="1" type="ORF">VU01_11424</name>
</gene>
<dbReference type="PIRSF" id="PIRSF006421">
    <property type="entry name" value="UCP006421"/>
    <property type="match status" value="1"/>
</dbReference>
<dbReference type="Proteomes" id="UP000288892">
    <property type="component" value="Unassembled WGS sequence"/>
</dbReference>
<sequence length="251" mass="26059">MAAAKNKSPLSYQERTYRAVENSGLVSSIVKIAETDLHILASQPVEDQALLTVSEVRGVIQGYIRTHPDFLQSLAPLPMDNRAPEVIKEMLSAGAATGVGPMAAVAGIVAEQVGKSLLFQGLAEVIIENGGDLFVARRQGSTIAVYAGESPLSGKLGIRLLPEQMPCGLCCSSGMIGHSLSLGRADAVAVVASSTALADAAATRLGNEVGRNKKSIQHALEVAKEIGGLTGVVIVSGEHLGAWGDVELVRI</sequence>
<dbReference type="InterPro" id="IPR007183">
    <property type="entry name" value="UPF0280"/>
</dbReference>
<dbReference type="AlphaFoldDB" id="A0A444JE88"/>
<dbReference type="Gene3D" id="3.10.520.10">
    <property type="entry name" value="ApbE-like domains"/>
    <property type="match status" value="1"/>
</dbReference>
<evidence type="ECO:0000313" key="2">
    <source>
        <dbReference type="Proteomes" id="UP000288892"/>
    </source>
</evidence>
<keyword evidence="2" id="KW-1185">Reference proteome</keyword>
<dbReference type="InterPro" id="IPR003374">
    <property type="entry name" value="ApbE-like_sf"/>
</dbReference>
<accession>A0A444JE88</accession>
<comment type="caution">
    <text evidence="1">The sequence shown here is derived from an EMBL/GenBank/DDBJ whole genome shotgun (WGS) entry which is preliminary data.</text>
</comment>
<protein>
    <submittedName>
        <fullName evidence="1">Uncharacterized protein</fullName>
    </submittedName>
</protein>
<dbReference type="SUPFAM" id="SSF143631">
    <property type="entry name" value="ApbE-like"/>
    <property type="match status" value="1"/>
</dbReference>
<proteinExistence type="predicted"/>
<reference evidence="1 2" key="1">
    <citation type="submission" date="2017-01" db="EMBL/GenBank/DDBJ databases">
        <title>The cable genome- insights into the physiology and evolution of filamentous bacteria capable of sulfide oxidation via long distance electron transfer.</title>
        <authorList>
            <person name="Schreiber L."/>
            <person name="Bjerg J.T."/>
            <person name="Boggild A."/>
            <person name="Van De Vossenberg J."/>
            <person name="Meysman F."/>
            <person name="Nielsen L.P."/>
            <person name="Schramm A."/>
            <person name="Kjeldsen K.U."/>
        </authorList>
    </citation>
    <scope>NUCLEOTIDE SEQUENCE [LARGE SCALE GENOMIC DNA]</scope>
    <source>
        <strain evidence="1">A5</strain>
    </source>
</reference>